<accession>A0A5C6RVT5</accession>
<protein>
    <submittedName>
        <fullName evidence="1">Type IX secretion system membrane protein PorP/SprF</fullName>
    </submittedName>
</protein>
<organism evidence="1 2">
    <name type="scientific">Vicingus serpentipes</name>
    <dbReference type="NCBI Taxonomy" id="1926625"/>
    <lineage>
        <taxon>Bacteria</taxon>
        <taxon>Pseudomonadati</taxon>
        <taxon>Bacteroidota</taxon>
        <taxon>Flavobacteriia</taxon>
        <taxon>Flavobacteriales</taxon>
        <taxon>Vicingaceae</taxon>
        <taxon>Vicingus</taxon>
    </lineage>
</organism>
<comment type="caution">
    <text evidence="1">The sequence shown here is derived from an EMBL/GenBank/DDBJ whole genome shotgun (WGS) entry which is preliminary data.</text>
</comment>
<sequence>MRMKNSILIILLFACLGLKSQEIPFYSNYTINPIVYNPSYSGINNETESFIHQRTQWTGFKGSPVSHLFTLSSPISSINSGFGFSIQNDQRGLFNSITGSLKYAYHAKINVNSTLSFGLGVDINNRILRINESTVKDIDDPLLTNGSISETFLDASFGINYQFNSLNIGISIPQVLEGGDKNSDFNIKNTRYIIGQASYLFNVSKSNKIKIEPIVLTRYSANIPFQYDVNTLLHFKNMFHIGAGYRSNYAINFHLGIKYKNVQIAYMHDFANVNNYLNNGLSHEITLGYKFGISKQQPFINNLEVEEQEPLSSEKIKTILNLLIDEFFESGGNSPEEIKRIEIMKESIFNLLESMDKNK</sequence>
<evidence type="ECO:0000313" key="2">
    <source>
        <dbReference type="Proteomes" id="UP000321721"/>
    </source>
</evidence>
<dbReference type="Proteomes" id="UP000321721">
    <property type="component" value="Unassembled WGS sequence"/>
</dbReference>
<name>A0A5C6RVT5_9FLAO</name>
<dbReference type="EMBL" id="VOOS01000002">
    <property type="protein sequence ID" value="TXB66207.1"/>
    <property type="molecule type" value="Genomic_DNA"/>
</dbReference>
<dbReference type="InterPro" id="IPR019861">
    <property type="entry name" value="PorP/SprF_Bacteroidetes"/>
</dbReference>
<dbReference type="PROSITE" id="PS51257">
    <property type="entry name" value="PROKAR_LIPOPROTEIN"/>
    <property type="match status" value="1"/>
</dbReference>
<dbReference type="Pfam" id="PF11751">
    <property type="entry name" value="PorP_SprF"/>
    <property type="match status" value="1"/>
</dbReference>
<keyword evidence="2" id="KW-1185">Reference proteome</keyword>
<reference evidence="1 2" key="1">
    <citation type="submission" date="2019-08" db="EMBL/GenBank/DDBJ databases">
        <title>Genome of Vicingus serpentipes NCIMB 15042.</title>
        <authorList>
            <person name="Bowman J.P."/>
        </authorList>
    </citation>
    <scope>NUCLEOTIDE SEQUENCE [LARGE SCALE GENOMIC DNA]</scope>
    <source>
        <strain evidence="1 2">NCIMB 15042</strain>
    </source>
</reference>
<dbReference type="NCBIfam" id="TIGR03519">
    <property type="entry name" value="T9SS_PorP_fam"/>
    <property type="match status" value="1"/>
</dbReference>
<evidence type="ECO:0000313" key="1">
    <source>
        <dbReference type="EMBL" id="TXB66207.1"/>
    </source>
</evidence>
<gene>
    <name evidence="1" type="ORF">FRY74_06435</name>
</gene>
<proteinExistence type="predicted"/>
<dbReference type="OrthoDB" id="1393025at2"/>
<dbReference type="AlphaFoldDB" id="A0A5C6RVT5"/>